<protein>
    <recommendedName>
        <fullName evidence="4">Trehalose 6-phosphate phosphatase</fullName>
        <ecNumber evidence="4">3.1.3.12</ecNumber>
    </recommendedName>
</protein>
<dbReference type="InterPro" id="IPR023214">
    <property type="entry name" value="HAD_sf"/>
</dbReference>
<dbReference type="NCBIfam" id="TIGR01484">
    <property type="entry name" value="HAD-SF-IIB"/>
    <property type="match status" value="1"/>
</dbReference>
<dbReference type="Gene3D" id="3.40.50.1000">
    <property type="entry name" value="HAD superfamily/HAD-like"/>
    <property type="match status" value="1"/>
</dbReference>
<dbReference type="Proteomes" id="UP000017640">
    <property type="component" value="Chromosome"/>
</dbReference>
<comment type="similarity">
    <text evidence="2 4">Belongs to the trehalose phosphatase family.</text>
</comment>
<dbReference type="InterPro" id="IPR036412">
    <property type="entry name" value="HAD-like_sf"/>
</dbReference>
<dbReference type="eggNOG" id="COG1877">
    <property type="taxonomic scope" value="Bacteria"/>
</dbReference>
<dbReference type="Pfam" id="PF02358">
    <property type="entry name" value="Trehalose_PPase"/>
    <property type="match status" value="1"/>
</dbReference>
<dbReference type="AlphaFoldDB" id="U5T5Y0"/>
<dbReference type="STRING" id="1335757.SPICUR_08825"/>
<dbReference type="OrthoDB" id="9816160at2"/>
<dbReference type="GO" id="GO:0000287">
    <property type="term" value="F:magnesium ion binding"/>
    <property type="evidence" value="ECO:0007669"/>
    <property type="project" value="UniProtKB-ARBA"/>
</dbReference>
<dbReference type="HOGENOM" id="CLU_037265_2_0_6"/>
<reference evidence="5 6" key="1">
    <citation type="journal article" date="2013" name="BMC Genomics">
        <title>Genomes of "Spiribacter", a streamlined, successful halophilic bacterium.</title>
        <authorList>
            <person name="Lopez-Perez M."/>
            <person name="Ghai R."/>
            <person name="Leon M.J."/>
            <person name="Rodriguez-Olmos A."/>
            <person name="Copa-Patino J.L."/>
            <person name="Soliveri J."/>
            <person name="Sanchez-Porro C."/>
            <person name="Ventosa A."/>
            <person name="Rodriguez-Valera F."/>
        </authorList>
    </citation>
    <scope>NUCLEOTIDE SEQUENCE [LARGE SCALE GENOMIC DNA]</scope>
    <source>
        <strain evidence="5 6">UAH-SP71</strain>
    </source>
</reference>
<dbReference type="InterPro" id="IPR006379">
    <property type="entry name" value="HAD-SF_hydro_IIB"/>
</dbReference>
<dbReference type="PANTHER" id="PTHR43768">
    <property type="entry name" value="TREHALOSE 6-PHOSPHATE PHOSPHATASE"/>
    <property type="match status" value="1"/>
</dbReference>
<keyword evidence="6" id="KW-1185">Reference proteome</keyword>
<dbReference type="InterPro" id="IPR044651">
    <property type="entry name" value="OTSB-like"/>
</dbReference>
<keyword evidence="3 4" id="KW-0378">Hydrolase</keyword>
<organism evidence="5 6">
    <name type="scientific">Spiribacter curvatus</name>
    <dbReference type="NCBI Taxonomy" id="1335757"/>
    <lineage>
        <taxon>Bacteria</taxon>
        <taxon>Pseudomonadati</taxon>
        <taxon>Pseudomonadota</taxon>
        <taxon>Gammaproteobacteria</taxon>
        <taxon>Chromatiales</taxon>
        <taxon>Ectothiorhodospiraceae</taxon>
        <taxon>Spiribacter</taxon>
    </lineage>
</organism>
<comment type="pathway">
    <text evidence="1 4">Glycan biosynthesis; trehalose biosynthesis.</text>
</comment>
<dbReference type="GO" id="GO:0004805">
    <property type="term" value="F:trehalose-phosphatase activity"/>
    <property type="evidence" value="ECO:0007669"/>
    <property type="project" value="UniProtKB-EC"/>
</dbReference>
<dbReference type="PANTHER" id="PTHR43768:SF3">
    <property type="entry name" value="TREHALOSE 6-PHOSPHATE PHOSPHATASE"/>
    <property type="match status" value="1"/>
</dbReference>
<sequence length="253" mass="27464">MADPVLPEPQTDWALFLDFDGTLVEIAERPDHVVVPAQLHRLLGALTGALGGAVAIVSGRHLDGLDELLGSTLPALAGLHGLERRTHDGRIHRPADRRDQLDGLREALQAFAHEHPGARVEDKGNALALHYRSDPTLERPARALVEHHCESLGESFRMQSGKQVLEVRPAGHDKGTVIEAFMAEPPFLGRTPVCLGDDVTDEDAFAAVNRLGGHAIRVGTDRPTAAGYELASVNEAYQWLTRLARQLQPQPLA</sequence>
<name>U5T5Y0_9GAMM</name>
<dbReference type="InterPro" id="IPR003337">
    <property type="entry name" value="Trehalose_PPase"/>
</dbReference>
<keyword evidence="4" id="KW-0479">Metal-binding</keyword>
<proteinExistence type="inferred from homology"/>
<gene>
    <name evidence="5" type="ORF">SPICUR_08825</name>
</gene>
<evidence type="ECO:0000313" key="6">
    <source>
        <dbReference type="Proteomes" id="UP000017640"/>
    </source>
</evidence>
<dbReference type="PATRIC" id="fig|1335757.3.peg.1717"/>
<evidence type="ECO:0000256" key="3">
    <source>
        <dbReference type="ARBA" id="ARBA00022801"/>
    </source>
</evidence>
<dbReference type="SUPFAM" id="SSF56784">
    <property type="entry name" value="HAD-like"/>
    <property type="match status" value="1"/>
</dbReference>
<dbReference type="NCBIfam" id="TIGR00685">
    <property type="entry name" value="T6PP"/>
    <property type="match status" value="1"/>
</dbReference>
<dbReference type="CDD" id="cd01627">
    <property type="entry name" value="HAD_TPP"/>
    <property type="match status" value="1"/>
</dbReference>
<evidence type="ECO:0000256" key="4">
    <source>
        <dbReference type="RuleBase" id="RU361117"/>
    </source>
</evidence>
<comment type="function">
    <text evidence="4">Removes the phosphate from trehalose 6-phosphate to produce free trehalose.</text>
</comment>
<dbReference type="EMBL" id="CP005990">
    <property type="protein sequence ID" value="AGY92686.1"/>
    <property type="molecule type" value="Genomic_DNA"/>
</dbReference>
<evidence type="ECO:0000313" key="5">
    <source>
        <dbReference type="EMBL" id="AGY92686.1"/>
    </source>
</evidence>
<dbReference type="GO" id="GO:0005992">
    <property type="term" value="P:trehalose biosynthetic process"/>
    <property type="evidence" value="ECO:0007669"/>
    <property type="project" value="UniProtKB-UniPathway"/>
</dbReference>
<comment type="cofactor">
    <cofactor evidence="4">
        <name>Mg(2+)</name>
        <dbReference type="ChEBI" id="CHEBI:18420"/>
    </cofactor>
</comment>
<evidence type="ECO:0000256" key="2">
    <source>
        <dbReference type="ARBA" id="ARBA00008770"/>
    </source>
</evidence>
<dbReference type="KEGG" id="spiu:SPICUR_08825"/>
<evidence type="ECO:0000256" key="1">
    <source>
        <dbReference type="ARBA" id="ARBA00005199"/>
    </source>
</evidence>
<dbReference type="UniPathway" id="UPA00299"/>
<dbReference type="Gene3D" id="3.30.70.1020">
    <property type="entry name" value="Trehalose-6-phosphate phosphatase related protein, domain 2"/>
    <property type="match status" value="1"/>
</dbReference>
<dbReference type="EC" id="3.1.3.12" evidence="4"/>
<keyword evidence="4" id="KW-0460">Magnesium</keyword>
<dbReference type="RefSeq" id="WP_023368130.1">
    <property type="nucleotide sequence ID" value="NC_022664.1"/>
</dbReference>
<accession>U5T5Y0</accession>
<comment type="catalytic activity">
    <reaction evidence="4">
        <text>alpha,alpha-trehalose 6-phosphate + H2O = alpha,alpha-trehalose + phosphate</text>
        <dbReference type="Rhea" id="RHEA:23420"/>
        <dbReference type="ChEBI" id="CHEBI:15377"/>
        <dbReference type="ChEBI" id="CHEBI:16551"/>
        <dbReference type="ChEBI" id="CHEBI:43474"/>
        <dbReference type="ChEBI" id="CHEBI:58429"/>
        <dbReference type="EC" id="3.1.3.12"/>
    </reaction>
</comment>